<dbReference type="AlphaFoldDB" id="A0A4R2M7K6"/>
<dbReference type="OrthoDB" id="9779853at2"/>
<dbReference type="InterPro" id="IPR029058">
    <property type="entry name" value="AB_hydrolase_fold"/>
</dbReference>
<dbReference type="Gene3D" id="3.40.50.1820">
    <property type="entry name" value="alpha/beta hydrolase"/>
    <property type="match status" value="1"/>
</dbReference>
<dbReference type="PANTHER" id="PTHR43798:SF33">
    <property type="entry name" value="HYDROLASE, PUTATIVE (AFU_ORTHOLOGUE AFUA_2G14860)-RELATED"/>
    <property type="match status" value="1"/>
</dbReference>
<organism evidence="3 4">
    <name type="scientific">Rubrivivax gelatinosus</name>
    <name type="common">Rhodocyclus gelatinosus</name>
    <name type="synonym">Rhodopseudomonas gelatinosa</name>
    <dbReference type="NCBI Taxonomy" id="28068"/>
    <lineage>
        <taxon>Bacteria</taxon>
        <taxon>Pseudomonadati</taxon>
        <taxon>Pseudomonadota</taxon>
        <taxon>Betaproteobacteria</taxon>
        <taxon>Burkholderiales</taxon>
        <taxon>Sphaerotilaceae</taxon>
        <taxon>Rubrivivax</taxon>
    </lineage>
</organism>
<gene>
    <name evidence="3" type="ORF">EV684_106184</name>
</gene>
<protein>
    <submittedName>
        <fullName evidence="3">Pimeloyl-ACP methyl ester carboxylesterase</fullName>
    </submittedName>
</protein>
<name>A0A4R2M7K6_RUBGE</name>
<comment type="caution">
    <text evidence="3">The sequence shown here is derived from an EMBL/GenBank/DDBJ whole genome shotgun (WGS) entry which is preliminary data.</text>
</comment>
<dbReference type="PRINTS" id="PR00111">
    <property type="entry name" value="ABHYDROLASE"/>
</dbReference>
<evidence type="ECO:0000313" key="4">
    <source>
        <dbReference type="Proteomes" id="UP000295106"/>
    </source>
</evidence>
<reference evidence="3 4" key="1">
    <citation type="submission" date="2019-03" db="EMBL/GenBank/DDBJ databases">
        <title>Genomic Encyclopedia of Type Strains, Phase IV (KMG-IV): sequencing the most valuable type-strain genomes for metagenomic binning, comparative biology and taxonomic classification.</title>
        <authorList>
            <person name="Goeker M."/>
        </authorList>
    </citation>
    <scope>NUCLEOTIDE SEQUENCE [LARGE SCALE GENOMIC DNA]</scope>
    <source>
        <strain evidence="3 4">DSM 1709</strain>
    </source>
</reference>
<accession>A0A4R2M7K6</accession>
<dbReference type="InterPro" id="IPR000073">
    <property type="entry name" value="AB_hydrolase_1"/>
</dbReference>
<evidence type="ECO:0000259" key="2">
    <source>
        <dbReference type="Pfam" id="PF00561"/>
    </source>
</evidence>
<dbReference type="RefSeq" id="WP_132647235.1">
    <property type="nucleotide sequence ID" value="NZ_CP181386.1"/>
</dbReference>
<dbReference type="EMBL" id="SLXD01000006">
    <property type="protein sequence ID" value="TCP02622.1"/>
    <property type="molecule type" value="Genomic_DNA"/>
</dbReference>
<keyword evidence="1" id="KW-0732">Signal</keyword>
<dbReference type="PANTHER" id="PTHR43798">
    <property type="entry name" value="MONOACYLGLYCEROL LIPASE"/>
    <property type="match status" value="1"/>
</dbReference>
<dbReference type="SUPFAM" id="SSF53474">
    <property type="entry name" value="alpha/beta-Hydrolases"/>
    <property type="match status" value="1"/>
</dbReference>
<evidence type="ECO:0000313" key="3">
    <source>
        <dbReference type="EMBL" id="TCP02622.1"/>
    </source>
</evidence>
<feature type="domain" description="AB hydrolase-1" evidence="2">
    <location>
        <begin position="67"/>
        <end position="290"/>
    </location>
</feature>
<evidence type="ECO:0000256" key="1">
    <source>
        <dbReference type="SAM" id="SignalP"/>
    </source>
</evidence>
<dbReference type="GO" id="GO:0016020">
    <property type="term" value="C:membrane"/>
    <property type="evidence" value="ECO:0007669"/>
    <property type="project" value="TreeGrafter"/>
</dbReference>
<feature type="signal peptide" evidence="1">
    <location>
        <begin position="1"/>
        <end position="29"/>
    </location>
</feature>
<dbReference type="Pfam" id="PF00561">
    <property type="entry name" value="Abhydrolase_1"/>
    <property type="match status" value="1"/>
</dbReference>
<feature type="chain" id="PRO_5020923263" evidence="1">
    <location>
        <begin position="30"/>
        <end position="307"/>
    </location>
</feature>
<proteinExistence type="predicted"/>
<dbReference type="Proteomes" id="UP000295106">
    <property type="component" value="Unassembled WGS sequence"/>
</dbReference>
<sequence>MSLRSNVAESCIAAVIAAMATAVTLPARASEPACDEAEVLAQASVVEGTLSIGDARLRYWDTGGNGPAVVLLHPGTGNLMSWTRQQPALAGAGYRVIGYSRRGHAGSDSGPGAAPPAASDLLQLLDALKVRRFHAVGVAAGGIYATDFALSHPDRLLSLTIAGSLVAIADADYMKRSSALRPAILNQLPSEFRELGPQYRASCPSGVAAWLAIERANAIDPAAQASARPTLENRLTLEALKTLRMPVLLMTGDADLYTPPALAFEIARAFPDSRTRVIDGAGHSANWEQPRAFNAVLLEFLASTTQR</sequence>
<dbReference type="GeneID" id="99683586"/>
<dbReference type="InterPro" id="IPR050266">
    <property type="entry name" value="AB_hydrolase_sf"/>
</dbReference>